<dbReference type="PROSITE" id="PS51257">
    <property type="entry name" value="PROKAR_LIPOPROTEIN"/>
    <property type="match status" value="1"/>
</dbReference>
<gene>
    <name evidence="2" type="ORF">NPX13_g10985</name>
</gene>
<comment type="caution">
    <text evidence="2">The sequence shown here is derived from an EMBL/GenBank/DDBJ whole genome shotgun (WGS) entry which is preliminary data.</text>
</comment>
<organism evidence="2 3">
    <name type="scientific">Xylaria arbuscula</name>
    <dbReference type="NCBI Taxonomy" id="114810"/>
    <lineage>
        <taxon>Eukaryota</taxon>
        <taxon>Fungi</taxon>
        <taxon>Dikarya</taxon>
        <taxon>Ascomycota</taxon>
        <taxon>Pezizomycotina</taxon>
        <taxon>Sordariomycetes</taxon>
        <taxon>Xylariomycetidae</taxon>
        <taxon>Xylariales</taxon>
        <taxon>Xylariaceae</taxon>
        <taxon>Xylaria</taxon>
    </lineage>
</organism>
<evidence type="ECO:0000256" key="1">
    <source>
        <dbReference type="SAM" id="SignalP"/>
    </source>
</evidence>
<sequence>MRFKGFVCLALNFTITLVTACGGHGEQAREWSQEELDELEAKWGTDWGFSGISTFAHLRHVKCLTTPNELFDIAILGAPFDTAVSYRPGKLNSPPHMSLVAIFQP</sequence>
<evidence type="ECO:0000313" key="2">
    <source>
        <dbReference type="EMBL" id="KAJ3552997.1"/>
    </source>
</evidence>
<accession>A0A9W8TGZ2</accession>
<evidence type="ECO:0008006" key="4">
    <source>
        <dbReference type="Google" id="ProtNLM"/>
    </source>
</evidence>
<dbReference type="Gene3D" id="3.40.800.10">
    <property type="entry name" value="Ureohydrolase domain"/>
    <property type="match status" value="1"/>
</dbReference>
<proteinExistence type="predicted"/>
<dbReference type="InterPro" id="IPR023696">
    <property type="entry name" value="Ureohydrolase_dom_sf"/>
</dbReference>
<evidence type="ECO:0000313" key="3">
    <source>
        <dbReference type="Proteomes" id="UP001148614"/>
    </source>
</evidence>
<protein>
    <recommendedName>
        <fullName evidence="4">Agmatinase</fullName>
    </recommendedName>
</protein>
<dbReference type="Proteomes" id="UP001148614">
    <property type="component" value="Unassembled WGS sequence"/>
</dbReference>
<dbReference type="SUPFAM" id="SSF52768">
    <property type="entry name" value="Arginase/deacetylase"/>
    <property type="match status" value="1"/>
</dbReference>
<feature type="signal peptide" evidence="1">
    <location>
        <begin position="1"/>
        <end position="20"/>
    </location>
</feature>
<reference evidence="2" key="1">
    <citation type="submission" date="2022-07" db="EMBL/GenBank/DDBJ databases">
        <title>Genome Sequence of Xylaria arbuscula.</title>
        <authorList>
            <person name="Buettner E."/>
        </authorList>
    </citation>
    <scope>NUCLEOTIDE SEQUENCE</scope>
    <source>
        <strain evidence="2">VT107</strain>
    </source>
</reference>
<name>A0A9W8TGZ2_9PEZI</name>
<feature type="chain" id="PRO_5040888777" description="Agmatinase" evidence="1">
    <location>
        <begin position="21"/>
        <end position="105"/>
    </location>
</feature>
<dbReference type="EMBL" id="JANPWZ010003370">
    <property type="protein sequence ID" value="KAJ3552997.1"/>
    <property type="molecule type" value="Genomic_DNA"/>
</dbReference>
<keyword evidence="1" id="KW-0732">Signal</keyword>
<dbReference type="AlphaFoldDB" id="A0A9W8TGZ2"/>
<keyword evidence="3" id="KW-1185">Reference proteome</keyword>